<keyword evidence="1" id="KW-0812">Transmembrane</keyword>
<name>A0ABS9XW74_9ACTN</name>
<dbReference type="InterPro" id="IPR011335">
    <property type="entry name" value="Restrct_endonuc-II-like"/>
</dbReference>
<reference evidence="3" key="1">
    <citation type="submission" date="2022-03" db="EMBL/GenBank/DDBJ databases">
        <title>Streptomyces 7R015 and 7R016 isolated from Barleria lupulina in Thailand.</title>
        <authorList>
            <person name="Kanchanasin P."/>
            <person name="Phongsopitanun W."/>
            <person name="Tanasupawat S."/>
        </authorList>
    </citation>
    <scope>NUCLEOTIDE SEQUENCE</scope>
    <source>
        <strain evidence="3">7R016</strain>
    </source>
</reference>
<dbReference type="RefSeq" id="WP_242713685.1">
    <property type="nucleotide sequence ID" value="NZ_JALDAX010000032.1"/>
</dbReference>
<comment type="caution">
    <text evidence="3">The sequence shown here is derived from an EMBL/GenBank/DDBJ whole genome shotgun (WGS) entry which is preliminary data.</text>
</comment>
<keyword evidence="4" id="KW-1185">Reference proteome</keyword>
<gene>
    <name evidence="3" type="ORF">MQN93_42250</name>
</gene>
<feature type="domain" description="Restriction endonuclease type IV Mrr" evidence="2">
    <location>
        <begin position="73"/>
        <end position="182"/>
    </location>
</feature>
<evidence type="ECO:0000256" key="1">
    <source>
        <dbReference type="SAM" id="Phobius"/>
    </source>
</evidence>
<dbReference type="GO" id="GO:0004519">
    <property type="term" value="F:endonuclease activity"/>
    <property type="evidence" value="ECO:0007669"/>
    <property type="project" value="UniProtKB-KW"/>
</dbReference>
<evidence type="ECO:0000313" key="3">
    <source>
        <dbReference type="EMBL" id="MCI3246334.1"/>
    </source>
</evidence>
<dbReference type="Proteomes" id="UP001165270">
    <property type="component" value="Unassembled WGS sequence"/>
</dbReference>
<organism evidence="3 4">
    <name type="scientific">Streptomyces spinosisporus</name>
    <dbReference type="NCBI Taxonomy" id="2927582"/>
    <lineage>
        <taxon>Bacteria</taxon>
        <taxon>Bacillati</taxon>
        <taxon>Actinomycetota</taxon>
        <taxon>Actinomycetes</taxon>
        <taxon>Kitasatosporales</taxon>
        <taxon>Streptomycetaceae</taxon>
        <taxon>Streptomyces</taxon>
    </lineage>
</organism>
<feature type="transmembrane region" description="Helical" evidence="1">
    <location>
        <begin position="35"/>
        <end position="55"/>
    </location>
</feature>
<dbReference type="SUPFAM" id="SSF52980">
    <property type="entry name" value="Restriction endonuclease-like"/>
    <property type="match status" value="1"/>
</dbReference>
<keyword evidence="1" id="KW-1133">Transmembrane helix</keyword>
<keyword evidence="3" id="KW-0255">Endonuclease</keyword>
<dbReference type="PANTHER" id="PTHR30015:SF6">
    <property type="entry name" value="SLL1429 PROTEIN"/>
    <property type="match status" value="1"/>
</dbReference>
<dbReference type="Pfam" id="PF04471">
    <property type="entry name" value="Mrr_cat"/>
    <property type="match status" value="1"/>
</dbReference>
<evidence type="ECO:0000259" key="2">
    <source>
        <dbReference type="Pfam" id="PF04471"/>
    </source>
</evidence>
<dbReference type="InterPro" id="IPR007560">
    <property type="entry name" value="Restrct_endonuc_IV_Mrr"/>
</dbReference>
<dbReference type="Gene3D" id="3.40.1350.10">
    <property type="match status" value="1"/>
</dbReference>
<proteinExistence type="predicted"/>
<dbReference type="InterPro" id="IPR011856">
    <property type="entry name" value="tRNA_endonuc-like_dom_sf"/>
</dbReference>
<evidence type="ECO:0000313" key="4">
    <source>
        <dbReference type="Proteomes" id="UP001165270"/>
    </source>
</evidence>
<protein>
    <submittedName>
        <fullName evidence="3">Restriction endonuclease</fullName>
    </submittedName>
</protein>
<dbReference type="InterPro" id="IPR052906">
    <property type="entry name" value="Type_IV_Methyl-Rstrct_Enzyme"/>
</dbReference>
<keyword evidence="3" id="KW-0540">Nuclease</keyword>
<keyword evidence="3" id="KW-0378">Hydrolase</keyword>
<sequence length="195" mass="21272">MPAPKRRPSNGLPVAAIVIVLVLTAARWIAAHPVFGVLALFVFAGVLVFAAVVRYRGARVRWRKPLPAADPYRMSPAEFEHYLADLCARDGCRNVRVVGGANDHGADVLYTDPHGRPGMIQAKRYAPGNSVGNEHVQIVNGTYRDAHSCAHAAIVTTSHFTQAAQAYAKRVGIALLDNTRLDMWARGYQHAAPWN</sequence>
<dbReference type="PANTHER" id="PTHR30015">
    <property type="entry name" value="MRR RESTRICTION SYSTEM PROTEIN"/>
    <property type="match status" value="1"/>
</dbReference>
<dbReference type="EMBL" id="JALDAX010000032">
    <property type="protein sequence ID" value="MCI3246334.1"/>
    <property type="molecule type" value="Genomic_DNA"/>
</dbReference>
<accession>A0ABS9XW74</accession>
<feature type="transmembrane region" description="Helical" evidence="1">
    <location>
        <begin position="12"/>
        <end position="29"/>
    </location>
</feature>
<keyword evidence="1" id="KW-0472">Membrane</keyword>